<reference evidence="2 3" key="1">
    <citation type="journal article" date="2011" name="J. Bacteriol.">
        <title>Genome sequence of Halorhabdus tiamatea, the first archaeon isolated from a deep-sea anoxic brine lake.</title>
        <authorList>
            <person name="Antunes A."/>
            <person name="Alam I."/>
            <person name="Bajic V.B."/>
            <person name="Stingl U."/>
        </authorList>
    </citation>
    <scope>NUCLEOTIDE SEQUENCE [LARGE SCALE GENOMIC DNA]</scope>
    <source>
        <strain evidence="2 3">SARL4B</strain>
    </source>
</reference>
<dbReference type="eggNOG" id="arCOG02452">
    <property type="taxonomic scope" value="Archaea"/>
</dbReference>
<evidence type="ECO:0000313" key="4">
    <source>
        <dbReference type="Proteomes" id="UP000015381"/>
    </source>
</evidence>
<dbReference type="OrthoDB" id="109251at2157"/>
<evidence type="ECO:0000313" key="1">
    <source>
        <dbReference type="EMBL" id="CCQ32539.1"/>
    </source>
</evidence>
<dbReference type="EMBL" id="HF571520">
    <property type="protein sequence ID" value="CCQ32539.1"/>
    <property type="molecule type" value="Genomic_DNA"/>
</dbReference>
<gene>
    <name evidence="2" type="ORF">HLRTI_002426</name>
    <name evidence="1" type="ORF">HTIA_0391</name>
</gene>
<dbReference type="InterPro" id="IPR055927">
    <property type="entry name" value="DUF7504"/>
</dbReference>
<dbReference type="Proteomes" id="UP000003861">
    <property type="component" value="Unassembled WGS sequence"/>
</dbReference>
<reference evidence="2 3" key="2">
    <citation type="journal article" date="2013" name="PLoS ONE">
        <title>INDIGO - INtegrated Data Warehouse of MIcrobial GenOmes with Examples from the Red Sea Extremophiles.</title>
        <authorList>
            <person name="Alam I."/>
            <person name="Antunes A."/>
            <person name="Kamau A.A."/>
            <person name="Ba Alawi W."/>
            <person name="Kalkatawi M."/>
            <person name="Stingl U."/>
            <person name="Bajic V.B."/>
        </authorList>
    </citation>
    <scope>NUCLEOTIDE SEQUENCE [LARGE SCALE GENOMIC DNA]</scope>
    <source>
        <strain evidence="2 3">SARL4B</strain>
    </source>
</reference>
<dbReference type="Pfam" id="PF24336">
    <property type="entry name" value="DUF7504"/>
    <property type="match status" value="1"/>
</dbReference>
<dbReference type="HOGENOM" id="CLU_102056_1_0_2"/>
<dbReference type="KEGG" id="hti:HTIA_0391"/>
<accession>F7PHC0</accession>
<dbReference type="AlphaFoldDB" id="F7PHC0"/>
<name>F7PHC0_9EURY</name>
<dbReference type="RefSeq" id="WP_008524768.1">
    <property type="nucleotide sequence ID" value="NC_021921.1"/>
</dbReference>
<organism evidence="2 3">
    <name type="scientific">Halorhabdus tiamatea SARL4B</name>
    <dbReference type="NCBI Taxonomy" id="1033806"/>
    <lineage>
        <taxon>Archaea</taxon>
        <taxon>Methanobacteriati</taxon>
        <taxon>Methanobacteriota</taxon>
        <taxon>Stenosarchaea group</taxon>
        <taxon>Halobacteria</taxon>
        <taxon>Halobacteriales</taxon>
        <taxon>Haloarculaceae</taxon>
        <taxon>Halorhabdus</taxon>
    </lineage>
</organism>
<evidence type="ECO:0008006" key="5">
    <source>
        <dbReference type="Google" id="ProtNLM"/>
    </source>
</evidence>
<evidence type="ECO:0000313" key="2">
    <source>
        <dbReference type="EMBL" id="ERJ05544.1"/>
    </source>
</evidence>
<dbReference type="GeneID" id="23798267"/>
<dbReference type="STRING" id="1033806.HTIA_0391"/>
<sequence>MSFDIAEPADLPEDADNVLCISPEISPNKEACCEELLTREGVPDKIVGVTVASSPGGRMAEWGEAINPMTTDLTFVDVSHGGRSAAMSADGFGGQNGALVDVIEVPDVDLREIGSAVTDQLDGDTDETIVVCLDSLTDLLQFESEETLSRFLHVLTARVSEAGGSAHYHIDAHGHPDRVFETLSPLFDATVRTDADLE</sequence>
<dbReference type="EMBL" id="AFNT02000030">
    <property type="protein sequence ID" value="ERJ05544.1"/>
    <property type="molecule type" value="Genomic_DNA"/>
</dbReference>
<evidence type="ECO:0000313" key="3">
    <source>
        <dbReference type="Proteomes" id="UP000003861"/>
    </source>
</evidence>
<reference evidence="1 4" key="3">
    <citation type="journal article" date="2014" name="Environ. Microbiol.">
        <title>Halorhabdus tiamatea: proteogenomics and glycosidase activity measurements identify the first cultivated euryarchaeon from a deep-sea anoxic brine lake as potential polysaccharide degrader.</title>
        <authorList>
            <person name="Werner J."/>
            <person name="Ferrer M."/>
            <person name="Michel G."/>
            <person name="Mann A.J."/>
            <person name="Huang S."/>
            <person name="Juarez S."/>
            <person name="Ciordia S."/>
            <person name="Albar J.P."/>
            <person name="Alcaide M."/>
            <person name="La Cono V."/>
            <person name="Yakimov M.M."/>
            <person name="Antunes A."/>
            <person name="Taborda M."/>
            <person name="Da Costa M.S."/>
            <person name="Amann R.I."/>
            <person name="Gloeckner F.O."/>
            <person name="Golyshina O.V."/>
            <person name="Golyshin P.N."/>
            <person name="Teeling H."/>
        </authorList>
    </citation>
    <scope>NUCLEOTIDE SEQUENCE [LARGE SCALE GENOMIC DNA]</scope>
    <source>
        <strain evidence="4">SARL4B</strain>
        <strain evidence="1">Type strain: SARL4B</strain>
    </source>
</reference>
<dbReference type="Proteomes" id="UP000015381">
    <property type="component" value="Chromosome I"/>
</dbReference>
<protein>
    <recommendedName>
        <fullName evidence="5">KaiC-like domain-containing protein</fullName>
    </recommendedName>
</protein>
<keyword evidence="4" id="KW-1185">Reference proteome</keyword>
<proteinExistence type="predicted"/>